<dbReference type="SMART" id="SM00507">
    <property type="entry name" value="HNHc"/>
    <property type="match status" value="1"/>
</dbReference>
<dbReference type="CDD" id="cd00085">
    <property type="entry name" value="HNHc"/>
    <property type="match status" value="1"/>
</dbReference>
<dbReference type="InterPro" id="IPR003615">
    <property type="entry name" value="HNH_nuc"/>
</dbReference>
<accession>A0ABP4VPC3</accession>
<evidence type="ECO:0000259" key="1">
    <source>
        <dbReference type="SMART" id="SM00507"/>
    </source>
</evidence>
<evidence type="ECO:0000313" key="3">
    <source>
        <dbReference type="Proteomes" id="UP001501057"/>
    </source>
</evidence>
<proteinExistence type="predicted"/>
<protein>
    <recommendedName>
        <fullName evidence="1">HNH nuclease domain-containing protein</fullName>
    </recommendedName>
</protein>
<name>A0ABP4VPC3_9ACTN</name>
<dbReference type="EMBL" id="BAAAME010000002">
    <property type="protein sequence ID" value="GAA1730075.1"/>
    <property type="molecule type" value="Genomic_DNA"/>
</dbReference>
<dbReference type="RefSeq" id="WP_344198052.1">
    <property type="nucleotide sequence ID" value="NZ_BAAAME010000002.1"/>
</dbReference>
<dbReference type="Pfam" id="PF02720">
    <property type="entry name" value="DUF222"/>
    <property type="match status" value="1"/>
</dbReference>
<organism evidence="2 3">
    <name type="scientific">Aeromicrobium alkaliterrae</name>
    <dbReference type="NCBI Taxonomy" id="302168"/>
    <lineage>
        <taxon>Bacteria</taxon>
        <taxon>Bacillati</taxon>
        <taxon>Actinomycetota</taxon>
        <taxon>Actinomycetes</taxon>
        <taxon>Propionibacteriales</taxon>
        <taxon>Nocardioidaceae</taxon>
        <taxon>Aeromicrobium</taxon>
    </lineage>
</organism>
<gene>
    <name evidence="2" type="ORF">GCM10009710_08360</name>
</gene>
<keyword evidence="3" id="KW-1185">Reference proteome</keyword>
<comment type="caution">
    <text evidence="2">The sequence shown here is derived from an EMBL/GenBank/DDBJ whole genome shotgun (WGS) entry which is preliminary data.</text>
</comment>
<evidence type="ECO:0000313" key="2">
    <source>
        <dbReference type="EMBL" id="GAA1730075.1"/>
    </source>
</evidence>
<dbReference type="Proteomes" id="UP001501057">
    <property type="component" value="Unassembled WGS sequence"/>
</dbReference>
<sequence>MSTPPPPGTLKELRRAARERAKAEAHEWAVMVAFRDNALARLRRDATPMRQLVERQAISLQIARETLMSEAQVLSRLACADRTIEHAPRTWEAFGRGWVDAARVQVIARALEKLERDDSRQRFDVEALAYARTHTVAELRRWAERFVARVEADLWAARAEAERAKRFVRVEHLDDGMALLQAYLPSHHAAAIEDRLNSLAKAHRCDVVDEDGSPITVKRTLAELRADVLTHLLTSAPVDHVPGTPGLRCDIAVTIDAGVLTGAVSGPTQSADGSWQVPTDWVLGSAWAGEAFWHRLLTDPITRNTLAHDYRGYSPPELLRQAIQFRDQVCATPGCLVPADRCELDHRIPWPRGRTRGDNLDPRCKRDHARKGHGVALELLTASPPLREHVLNIEFMHAA</sequence>
<feature type="domain" description="HNH nuclease" evidence="1">
    <location>
        <begin position="318"/>
        <end position="369"/>
    </location>
</feature>
<dbReference type="InterPro" id="IPR003870">
    <property type="entry name" value="DUF222"/>
</dbReference>
<reference evidence="3" key="1">
    <citation type="journal article" date="2019" name="Int. J. Syst. Evol. Microbiol.">
        <title>The Global Catalogue of Microorganisms (GCM) 10K type strain sequencing project: providing services to taxonomists for standard genome sequencing and annotation.</title>
        <authorList>
            <consortium name="The Broad Institute Genomics Platform"/>
            <consortium name="The Broad Institute Genome Sequencing Center for Infectious Disease"/>
            <person name="Wu L."/>
            <person name="Ma J."/>
        </authorList>
    </citation>
    <scope>NUCLEOTIDE SEQUENCE [LARGE SCALE GENOMIC DNA]</scope>
    <source>
        <strain evidence="3">JCM 13518</strain>
    </source>
</reference>